<dbReference type="InterPro" id="IPR001806">
    <property type="entry name" value="Small_GTPase"/>
</dbReference>
<comment type="similarity">
    <text evidence="2 10">Belongs to the small GTPase superfamily. Ran family.</text>
</comment>
<evidence type="ECO:0000313" key="12">
    <source>
        <dbReference type="EMBL" id="GFQ08363.1"/>
    </source>
</evidence>
<dbReference type="Gene3D" id="3.40.50.300">
    <property type="entry name" value="P-loop containing nucleotide triphosphate hydrolases"/>
    <property type="match status" value="1"/>
</dbReference>
<dbReference type="GO" id="GO:0006606">
    <property type="term" value="P:protein import into nucleus"/>
    <property type="evidence" value="ECO:0007669"/>
    <property type="project" value="TreeGrafter"/>
</dbReference>
<evidence type="ECO:0000256" key="7">
    <source>
        <dbReference type="ARBA" id="ARBA00023242"/>
    </source>
</evidence>
<accession>A0A830DCD6</accession>
<dbReference type="Pfam" id="PF00071">
    <property type="entry name" value="Ras"/>
    <property type="match status" value="1"/>
</dbReference>
<organism evidence="12 13">
    <name type="scientific">Phtheirospermum japonicum</name>
    <dbReference type="NCBI Taxonomy" id="374723"/>
    <lineage>
        <taxon>Eukaryota</taxon>
        <taxon>Viridiplantae</taxon>
        <taxon>Streptophyta</taxon>
        <taxon>Embryophyta</taxon>
        <taxon>Tracheophyta</taxon>
        <taxon>Spermatophyta</taxon>
        <taxon>Magnoliopsida</taxon>
        <taxon>eudicotyledons</taxon>
        <taxon>Gunneridae</taxon>
        <taxon>Pentapetalae</taxon>
        <taxon>asterids</taxon>
        <taxon>lamiids</taxon>
        <taxon>Lamiales</taxon>
        <taxon>Orobanchaceae</taxon>
        <taxon>Orobanchaceae incertae sedis</taxon>
        <taxon>Phtheirospermum</taxon>
    </lineage>
</organism>
<name>A0A830DCD6_9LAMI</name>
<keyword evidence="3 10" id="KW-0813">Transport</keyword>
<evidence type="ECO:0000313" key="13">
    <source>
        <dbReference type="Proteomes" id="UP000653305"/>
    </source>
</evidence>
<evidence type="ECO:0000256" key="4">
    <source>
        <dbReference type="ARBA" id="ARBA00022741"/>
    </source>
</evidence>
<feature type="chain" id="PRO_5032991371" description="GTP-binding nuclear protein" evidence="11">
    <location>
        <begin position="18"/>
        <end position="123"/>
    </location>
</feature>
<dbReference type="GO" id="GO:0003924">
    <property type="term" value="F:GTPase activity"/>
    <property type="evidence" value="ECO:0007669"/>
    <property type="project" value="InterPro"/>
</dbReference>
<dbReference type="PANTHER" id="PTHR24071:SF33">
    <property type="entry name" value="GTP-BINDING NUCLEAR PROTEIN RAN-1"/>
    <property type="match status" value="1"/>
</dbReference>
<dbReference type="PROSITE" id="PS51418">
    <property type="entry name" value="RAN"/>
    <property type="match status" value="1"/>
</dbReference>
<dbReference type="GO" id="GO:0000054">
    <property type="term" value="P:ribosomal subunit export from nucleus"/>
    <property type="evidence" value="ECO:0007669"/>
    <property type="project" value="TreeGrafter"/>
</dbReference>
<dbReference type="PRINTS" id="PR00627">
    <property type="entry name" value="GTPRANTC4"/>
</dbReference>
<keyword evidence="4 10" id="KW-0547">Nucleotide-binding</keyword>
<comment type="subunit">
    <text evidence="9">Found in a nuclear export complex with RanGTP, exportin and pre-miRNA.</text>
</comment>
<evidence type="ECO:0000256" key="8">
    <source>
        <dbReference type="ARBA" id="ARBA00024659"/>
    </source>
</evidence>
<evidence type="ECO:0000256" key="9">
    <source>
        <dbReference type="ARBA" id="ARBA00026078"/>
    </source>
</evidence>
<gene>
    <name evidence="12" type="ORF">PHJA_002980300</name>
</gene>
<dbReference type="NCBIfam" id="TIGR00231">
    <property type="entry name" value="small_GTP"/>
    <property type="match status" value="1"/>
</dbReference>
<evidence type="ECO:0000256" key="5">
    <source>
        <dbReference type="ARBA" id="ARBA00022927"/>
    </source>
</evidence>
<dbReference type="GO" id="GO:0005737">
    <property type="term" value="C:cytoplasm"/>
    <property type="evidence" value="ECO:0007669"/>
    <property type="project" value="TreeGrafter"/>
</dbReference>
<dbReference type="AlphaFoldDB" id="A0A830DCD6"/>
<dbReference type="InterPro" id="IPR002041">
    <property type="entry name" value="Ran_GTPase"/>
</dbReference>
<dbReference type="SMART" id="SM00173">
    <property type="entry name" value="RAS"/>
    <property type="match status" value="1"/>
</dbReference>
<feature type="signal peptide" evidence="11">
    <location>
        <begin position="1"/>
        <end position="17"/>
    </location>
</feature>
<dbReference type="PROSITE" id="PS51419">
    <property type="entry name" value="RAB"/>
    <property type="match status" value="1"/>
</dbReference>
<dbReference type="SUPFAM" id="SSF52540">
    <property type="entry name" value="P-loop containing nucleoside triphosphate hydrolases"/>
    <property type="match status" value="1"/>
</dbReference>
<keyword evidence="13" id="KW-1185">Reference proteome</keyword>
<comment type="subcellular location">
    <subcellularLocation>
        <location evidence="1 10">Nucleus</location>
    </subcellularLocation>
</comment>
<keyword evidence="5 10" id="KW-0653">Protein transport</keyword>
<dbReference type="GO" id="GO:0005634">
    <property type="term" value="C:nucleus"/>
    <property type="evidence" value="ECO:0007669"/>
    <property type="project" value="UniProtKB-SubCell"/>
</dbReference>
<dbReference type="PANTHER" id="PTHR24071">
    <property type="entry name" value="RAN GTPASE"/>
    <property type="match status" value="1"/>
</dbReference>
<reference evidence="12" key="1">
    <citation type="submission" date="2020-07" db="EMBL/GenBank/DDBJ databases">
        <title>Ethylene signaling mediates host invasion by parasitic plants.</title>
        <authorList>
            <person name="Yoshida S."/>
        </authorList>
    </citation>
    <scope>NUCLEOTIDE SEQUENCE</scope>
    <source>
        <strain evidence="12">Okayama</strain>
    </source>
</reference>
<evidence type="ECO:0000256" key="11">
    <source>
        <dbReference type="SAM" id="SignalP"/>
    </source>
</evidence>
<keyword evidence="7 10" id="KW-0539">Nucleus</keyword>
<dbReference type="Proteomes" id="UP000653305">
    <property type="component" value="Unassembled WGS sequence"/>
</dbReference>
<dbReference type="InterPro" id="IPR027417">
    <property type="entry name" value="P-loop_NTPase"/>
</dbReference>
<evidence type="ECO:0000256" key="10">
    <source>
        <dbReference type="RuleBase" id="RU363057"/>
    </source>
</evidence>
<keyword evidence="6 10" id="KW-0342">GTP-binding</keyword>
<evidence type="ECO:0000256" key="3">
    <source>
        <dbReference type="ARBA" id="ARBA00022448"/>
    </source>
</evidence>
<dbReference type="OrthoDB" id="2012850at2759"/>
<evidence type="ECO:0000256" key="1">
    <source>
        <dbReference type="ARBA" id="ARBA00004123"/>
    </source>
</evidence>
<sequence>MCYRLVAFICACTTTIGVDVHSLDFTTNYGKIRFNCWDTAGQEKFGGLRDGYYIHGNCAIIMFDVTTRVTYKNIPTWYRDLCRVCDNIPIVLCGNKIDIKNMQVKAKHVTFHRKKNLQTLRSQ</sequence>
<keyword evidence="11" id="KW-0732">Signal</keyword>
<dbReference type="InterPro" id="IPR005225">
    <property type="entry name" value="Small_GTP-bd"/>
</dbReference>
<proteinExistence type="inferred from homology"/>
<evidence type="ECO:0000256" key="6">
    <source>
        <dbReference type="ARBA" id="ARBA00023134"/>
    </source>
</evidence>
<comment type="function">
    <text evidence="8 10">GTP-binding protein involved in nucleocytoplasmic transport. Required for the import of protein into the nucleus and also for RNA export. Involved in chromatin condensation and control of cell cycle.</text>
</comment>
<dbReference type="SMART" id="SM00175">
    <property type="entry name" value="RAB"/>
    <property type="match status" value="1"/>
</dbReference>
<dbReference type="GO" id="GO:0005525">
    <property type="term" value="F:GTP binding"/>
    <property type="evidence" value="ECO:0007669"/>
    <property type="project" value="UniProtKB-KW"/>
</dbReference>
<dbReference type="EMBL" id="BMAC01005227">
    <property type="protein sequence ID" value="GFQ08363.1"/>
    <property type="molecule type" value="Genomic_DNA"/>
</dbReference>
<evidence type="ECO:0000256" key="2">
    <source>
        <dbReference type="ARBA" id="ARBA00008028"/>
    </source>
</evidence>
<protein>
    <recommendedName>
        <fullName evidence="10">GTP-binding nuclear protein</fullName>
    </recommendedName>
</protein>
<dbReference type="SMART" id="SM00176">
    <property type="entry name" value="RAN"/>
    <property type="match status" value="1"/>
</dbReference>
<comment type="caution">
    <text evidence="12">The sequence shown here is derived from an EMBL/GenBank/DDBJ whole genome shotgun (WGS) entry which is preliminary data.</text>
</comment>
<dbReference type="SMART" id="SM00174">
    <property type="entry name" value="RHO"/>
    <property type="match status" value="1"/>
</dbReference>